<name>A0ABR2ETS6_9ROSI</name>
<reference evidence="2 3" key="1">
    <citation type="journal article" date="2024" name="G3 (Bethesda)">
        <title>Genome assembly of Hibiscus sabdariffa L. provides insights into metabolisms of medicinal natural products.</title>
        <authorList>
            <person name="Kim T."/>
        </authorList>
    </citation>
    <scope>NUCLEOTIDE SEQUENCE [LARGE SCALE GENOMIC DNA]</scope>
    <source>
        <strain evidence="2">TK-2024</strain>
        <tissue evidence="2">Old leaves</tissue>
    </source>
</reference>
<protein>
    <recommendedName>
        <fullName evidence="4">Serine/threonine-protein kinase 19</fullName>
    </recommendedName>
</protein>
<dbReference type="InterPro" id="IPR018865">
    <property type="entry name" value="STK19-like"/>
</dbReference>
<dbReference type="Proteomes" id="UP001472677">
    <property type="component" value="Unassembled WGS sequence"/>
</dbReference>
<accession>A0ABR2ETS6</accession>
<dbReference type="PANTHER" id="PTHR15243:SF0">
    <property type="entry name" value="SERINE_THREONINE-PROTEIN KINASE 19"/>
    <property type="match status" value="1"/>
</dbReference>
<evidence type="ECO:0008006" key="4">
    <source>
        <dbReference type="Google" id="ProtNLM"/>
    </source>
</evidence>
<evidence type="ECO:0000256" key="1">
    <source>
        <dbReference type="ARBA" id="ARBA00093458"/>
    </source>
</evidence>
<dbReference type="Pfam" id="PF10494">
    <property type="entry name" value="Stk19"/>
    <property type="match status" value="1"/>
</dbReference>
<comment type="caution">
    <text evidence="2">The sequence shown here is derived from an EMBL/GenBank/DDBJ whole genome shotgun (WGS) entry which is preliminary data.</text>
</comment>
<keyword evidence="3" id="KW-1185">Reference proteome</keyword>
<dbReference type="PANTHER" id="PTHR15243">
    <property type="entry name" value="SERINE/THREONINE-PROTEIN KINASE 19"/>
    <property type="match status" value="1"/>
</dbReference>
<gene>
    <name evidence="2" type="ORF">V6N12_058848</name>
</gene>
<organism evidence="2 3">
    <name type="scientific">Hibiscus sabdariffa</name>
    <name type="common">roselle</name>
    <dbReference type="NCBI Taxonomy" id="183260"/>
    <lineage>
        <taxon>Eukaryota</taxon>
        <taxon>Viridiplantae</taxon>
        <taxon>Streptophyta</taxon>
        <taxon>Embryophyta</taxon>
        <taxon>Tracheophyta</taxon>
        <taxon>Spermatophyta</taxon>
        <taxon>Magnoliopsida</taxon>
        <taxon>eudicotyledons</taxon>
        <taxon>Gunneridae</taxon>
        <taxon>Pentapetalae</taxon>
        <taxon>rosids</taxon>
        <taxon>malvids</taxon>
        <taxon>Malvales</taxon>
        <taxon>Malvaceae</taxon>
        <taxon>Malvoideae</taxon>
        <taxon>Hibiscus</taxon>
    </lineage>
</organism>
<proteinExistence type="inferred from homology"/>
<evidence type="ECO:0000313" key="3">
    <source>
        <dbReference type="Proteomes" id="UP001472677"/>
    </source>
</evidence>
<sequence length="330" mass="38112">MEKGKKRIRENEEIDSVADTDANNSISLDQNLSFSDTLVALQMMRAQFPQIDKVAIQPFILQSQLYSSVKDRTQVDRELESLRRDKVVRIFKLNTGQDDHGIMFLDDYLKQVEHVVKRMEEKKQGDLEVFKWFKAHVIESKLEPSIGHQELYALLSLGGRVKDEHVSLLINAGLLTRQLIDPNMYWFAIPNIGSILKGLSQGRKELLSLLNRRRYKEMMLAPLEKKRLRLSPLDMRFHLRDLIGSGHIKTGHTPTVLNIRLMEDPRTIVTQSCDVAINAGWIVLDERRSCRRVSLIRSCMPLMSYLRGDLRCSFTFGVVAYRSAESYYQS</sequence>
<evidence type="ECO:0000313" key="2">
    <source>
        <dbReference type="EMBL" id="KAK8565281.1"/>
    </source>
</evidence>
<dbReference type="EMBL" id="JBBPBM010000010">
    <property type="protein sequence ID" value="KAK8565281.1"/>
    <property type="molecule type" value="Genomic_DNA"/>
</dbReference>
<comment type="similarity">
    <text evidence="1">Belongs to the STK19 family.</text>
</comment>